<evidence type="ECO:0000256" key="2">
    <source>
        <dbReference type="SAM" id="SignalP"/>
    </source>
</evidence>
<dbReference type="PANTHER" id="PTHR48081">
    <property type="entry name" value="AB HYDROLASE SUPERFAMILY PROTEIN C4A8.06C"/>
    <property type="match status" value="1"/>
</dbReference>
<sequence>MRTRALILSQFLLFFLLLVDSGQAMAAGERLRERMAERMGGRAGENGWARSKESGDHEFSGIINAKPSTCAEQSRKVEAMKKRGRAARLTAGPTPDIADVKYGGDPLQALDVFRPVDVAGGGLAPVIVMVHGGGWCVGDKSMKGVTANKVSRWTAKGFLFVSVNYPMVMDALDALDQADEIARATAYIQQHAHEWGGDGRRVILMGHSAGAHLVSLVNADAGIRQRAGVAPLLGTVSLDSGAIDVPRQMPDVVPALTIRYREAFGTDESVWIKASPHHQLGKTAAPWLGVCSTTRPDDPCGQAQSYAEKSRALGIPADVLALPKNHGALNSELGQPGSYTEKVEAFMASLDPVVAGLLGL</sequence>
<feature type="signal peptide" evidence="2">
    <location>
        <begin position="1"/>
        <end position="26"/>
    </location>
</feature>
<evidence type="ECO:0000313" key="4">
    <source>
        <dbReference type="EMBL" id="QQG35581.1"/>
    </source>
</evidence>
<dbReference type="InterPro" id="IPR050300">
    <property type="entry name" value="GDXG_lipolytic_enzyme"/>
</dbReference>
<dbReference type="InterPro" id="IPR029058">
    <property type="entry name" value="AB_hydrolase_fold"/>
</dbReference>
<dbReference type="InterPro" id="IPR049492">
    <property type="entry name" value="BD-FAE-like_dom"/>
</dbReference>
<reference evidence="4 5" key="1">
    <citation type="submission" date="2020-07" db="EMBL/GenBank/DDBJ databases">
        <title>Huge and variable diversity of episymbiotic CPR bacteria and DPANN archaea in groundwater ecosystems.</title>
        <authorList>
            <person name="He C.Y."/>
            <person name="Keren R."/>
            <person name="Whittaker M."/>
            <person name="Farag I.F."/>
            <person name="Doudna J."/>
            <person name="Cate J.H.D."/>
            <person name="Banfield J.F."/>
        </authorList>
    </citation>
    <scope>NUCLEOTIDE SEQUENCE [LARGE SCALE GENOMIC DNA]</scope>
    <source>
        <strain evidence="4">NC_groundwater_70_Ag_B-0.1um_54_66</strain>
    </source>
</reference>
<organism evidence="4 5">
    <name type="scientific">Micavibrio aeruginosavorus</name>
    <dbReference type="NCBI Taxonomy" id="349221"/>
    <lineage>
        <taxon>Bacteria</taxon>
        <taxon>Pseudomonadati</taxon>
        <taxon>Bdellovibrionota</taxon>
        <taxon>Bdellovibrionia</taxon>
        <taxon>Bdellovibrionales</taxon>
        <taxon>Pseudobdellovibrionaceae</taxon>
        <taxon>Micavibrio</taxon>
    </lineage>
</organism>
<keyword evidence="1 4" id="KW-0378">Hydrolase</keyword>
<dbReference type="Proteomes" id="UP000595362">
    <property type="component" value="Chromosome"/>
</dbReference>
<dbReference type="Pfam" id="PF20434">
    <property type="entry name" value="BD-FAE"/>
    <property type="match status" value="1"/>
</dbReference>
<gene>
    <name evidence="4" type="ORF">HYS17_08615</name>
</gene>
<feature type="domain" description="BD-FAE-like" evidence="3">
    <location>
        <begin position="110"/>
        <end position="218"/>
    </location>
</feature>
<evidence type="ECO:0000256" key="1">
    <source>
        <dbReference type="ARBA" id="ARBA00022801"/>
    </source>
</evidence>
<dbReference type="EMBL" id="CP066681">
    <property type="protein sequence ID" value="QQG35581.1"/>
    <property type="molecule type" value="Genomic_DNA"/>
</dbReference>
<dbReference type="AlphaFoldDB" id="A0A7T5UG77"/>
<dbReference type="PANTHER" id="PTHR48081:SF33">
    <property type="entry name" value="KYNURENINE FORMAMIDASE"/>
    <property type="match status" value="1"/>
</dbReference>
<dbReference type="GO" id="GO:0016787">
    <property type="term" value="F:hydrolase activity"/>
    <property type="evidence" value="ECO:0007669"/>
    <property type="project" value="UniProtKB-KW"/>
</dbReference>
<dbReference type="Gene3D" id="3.40.50.1820">
    <property type="entry name" value="alpha/beta hydrolase"/>
    <property type="match status" value="1"/>
</dbReference>
<accession>A0A7T5UG77</accession>
<evidence type="ECO:0000313" key="5">
    <source>
        <dbReference type="Proteomes" id="UP000595362"/>
    </source>
</evidence>
<keyword evidence="2" id="KW-0732">Signal</keyword>
<name>A0A7T5UG77_9BACT</name>
<feature type="chain" id="PRO_5032764034" evidence="2">
    <location>
        <begin position="27"/>
        <end position="360"/>
    </location>
</feature>
<protein>
    <submittedName>
        <fullName evidence="4">Alpha/beta hydrolase</fullName>
    </submittedName>
</protein>
<evidence type="ECO:0000259" key="3">
    <source>
        <dbReference type="Pfam" id="PF20434"/>
    </source>
</evidence>
<dbReference type="SUPFAM" id="SSF53474">
    <property type="entry name" value="alpha/beta-Hydrolases"/>
    <property type="match status" value="1"/>
</dbReference>
<proteinExistence type="predicted"/>